<dbReference type="Gene3D" id="1.10.1740.10">
    <property type="match status" value="1"/>
</dbReference>
<feature type="domain" description="RNA polymerase sigma-70 region 2" evidence="6">
    <location>
        <begin position="8"/>
        <end position="75"/>
    </location>
</feature>
<keyword evidence="4" id="KW-0238">DNA-binding</keyword>
<dbReference type="InterPro" id="IPR013324">
    <property type="entry name" value="RNA_pol_sigma_r3/r4-like"/>
</dbReference>
<reference evidence="8" key="1">
    <citation type="submission" date="2024-02" db="EMBL/GenBank/DDBJ databases">
        <title>Tomenella chthoni gen. nov. sp. nov., a member of the family Jonesiaceae isolated from bat guano.</title>
        <authorList>
            <person name="Miller S.L."/>
            <person name="King J."/>
            <person name="Sankaranarayanan K."/>
            <person name="Lawson P.A."/>
        </authorList>
    </citation>
    <scope>NUCLEOTIDE SEQUENCE</scope>
    <source>
        <strain evidence="8">BS-20</strain>
    </source>
</reference>
<dbReference type="NCBIfam" id="TIGR02937">
    <property type="entry name" value="sigma70-ECF"/>
    <property type="match status" value="1"/>
</dbReference>
<organism evidence="8">
    <name type="scientific">Jonesiaceae bacterium BS-20</name>
    <dbReference type="NCBI Taxonomy" id="3120821"/>
    <lineage>
        <taxon>Bacteria</taxon>
        <taxon>Bacillati</taxon>
        <taxon>Actinomycetota</taxon>
        <taxon>Actinomycetes</taxon>
        <taxon>Micrococcales</taxon>
        <taxon>Jonesiaceae</taxon>
    </lineage>
</organism>
<evidence type="ECO:0000256" key="4">
    <source>
        <dbReference type="ARBA" id="ARBA00023125"/>
    </source>
</evidence>
<evidence type="ECO:0000256" key="3">
    <source>
        <dbReference type="ARBA" id="ARBA00023082"/>
    </source>
</evidence>
<evidence type="ECO:0000256" key="1">
    <source>
        <dbReference type="ARBA" id="ARBA00010641"/>
    </source>
</evidence>
<keyword evidence="3" id="KW-0731">Sigma factor</keyword>
<sequence>MKIPFEALVQEHGSTVLRVCRAVVGPIDARDAWSETFLSALQKYPELPANANVQAWLVTIAHRKALDIIRRSDRTVPVSEVPDTSLVQDANEFDVLDAAAVWQIVKLLPPRQRQVVAYRYLGGLSFQEIAEVVGGTAAAARRACSDGLANLRSRHIEELSNPSTFGGMQ</sequence>
<dbReference type="GO" id="GO:0016987">
    <property type="term" value="F:sigma factor activity"/>
    <property type="evidence" value="ECO:0007669"/>
    <property type="project" value="UniProtKB-KW"/>
</dbReference>
<dbReference type="GO" id="GO:0006352">
    <property type="term" value="P:DNA-templated transcription initiation"/>
    <property type="evidence" value="ECO:0007669"/>
    <property type="project" value="InterPro"/>
</dbReference>
<dbReference type="InterPro" id="IPR039425">
    <property type="entry name" value="RNA_pol_sigma-70-like"/>
</dbReference>
<dbReference type="Pfam" id="PF04542">
    <property type="entry name" value="Sigma70_r2"/>
    <property type="match status" value="1"/>
</dbReference>
<evidence type="ECO:0000313" key="8">
    <source>
        <dbReference type="EMBL" id="XBH20991.1"/>
    </source>
</evidence>
<gene>
    <name evidence="8" type="ORF">V5R04_12310</name>
</gene>
<dbReference type="AlphaFoldDB" id="A0AAU7DUN8"/>
<keyword evidence="5" id="KW-0804">Transcription</keyword>
<dbReference type="InterPro" id="IPR007627">
    <property type="entry name" value="RNA_pol_sigma70_r2"/>
</dbReference>
<comment type="similarity">
    <text evidence="1">Belongs to the sigma-70 factor family. ECF subfamily.</text>
</comment>
<evidence type="ECO:0000256" key="5">
    <source>
        <dbReference type="ARBA" id="ARBA00023163"/>
    </source>
</evidence>
<dbReference type="PANTHER" id="PTHR43133:SF8">
    <property type="entry name" value="RNA POLYMERASE SIGMA FACTOR HI_1459-RELATED"/>
    <property type="match status" value="1"/>
</dbReference>
<dbReference type="InterPro" id="IPR036388">
    <property type="entry name" value="WH-like_DNA-bd_sf"/>
</dbReference>
<dbReference type="PANTHER" id="PTHR43133">
    <property type="entry name" value="RNA POLYMERASE ECF-TYPE SIGMA FACTO"/>
    <property type="match status" value="1"/>
</dbReference>
<name>A0AAU7DUN8_9MICO</name>
<evidence type="ECO:0000256" key="2">
    <source>
        <dbReference type="ARBA" id="ARBA00023015"/>
    </source>
</evidence>
<accession>A0AAU7DUN8</accession>
<dbReference type="InterPro" id="IPR013325">
    <property type="entry name" value="RNA_pol_sigma_r2"/>
</dbReference>
<protein>
    <submittedName>
        <fullName evidence="8">RNA polymerase sigma factor</fullName>
    </submittedName>
</protein>
<dbReference type="Pfam" id="PF08281">
    <property type="entry name" value="Sigma70_r4_2"/>
    <property type="match status" value="1"/>
</dbReference>
<keyword evidence="2" id="KW-0805">Transcription regulation</keyword>
<proteinExistence type="inferred from homology"/>
<evidence type="ECO:0000259" key="6">
    <source>
        <dbReference type="Pfam" id="PF04542"/>
    </source>
</evidence>
<dbReference type="EMBL" id="CP146203">
    <property type="protein sequence ID" value="XBH20991.1"/>
    <property type="molecule type" value="Genomic_DNA"/>
</dbReference>
<dbReference type="InterPro" id="IPR014284">
    <property type="entry name" value="RNA_pol_sigma-70_dom"/>
</dbReference>
<dbReference type="InterPro" id="IPR013249">
    <property type="entry name" value="RNA_pol_sigma70_r4_t2"/>
</dbReference>
<dbReference type="SUPFAM" id="SSF88946">
    <property type="entry name" value="Sigma2 domain of RNA polymerase sigma factors"/>
    <property type="match status" value="1"/>
</dbReference>
<dbReference type="GO" id="GO:0003677">
    <property type="term" value="F:DNA binding"/>
    <property type="evidence" value="ECO:0007669"/>
    <property type="project" value="UniProtKB-KW"/>
</dbReference>
<dbReference type="SUPFAM" id="SSF88659">
    <property type="entry name" value="Sigma3 and sigma4 domains of RNA polymerase sigma factors"/>
    <property type="match status" value="1"/>
</dbReference>
<evidence type="ECO:0000259" key="7">
    <source>
        <dbReference type="Pfam" id="PF08281"/>
    </source>
</evidence>
<dbReference type="Gene3D" id="1.10.10.10">
    <property type="entry name" value="Winged helix-like DNA-binding domain superfamily/Winged helix DNA-binding domain"/>
    <property type="match status" value="1"/>
</dbReference>
<feature type="domain" description="RNA polymerase sigma factor 70 region 4 type 2" evidence="7">
    <location>
        <begin position="100"/>
        <end position="148"/>
    </location>
</feature>